<proteinExistence type="predicted"/>
<dbReference type="EMBL" id="BAABDC010000003">
    <property type="protein sequence ID" value="GAA3707659.1"/>
    <property type="molecule type" value="Genomic_DNA"/>
</dbReference>
<feature type="signal peptide" evidence="1">
    <location>
        <begin position="1"/>
        <end position="28"/>
    </location>
</feature>
<sequence length="49" mass="4859">MKLVARLAATIIVTGLFGTSGAAGNAQAAPPTWCAFQSVDGSCHPTPTA</sequence>
<comment type="caution">
    <text evidence="2">The sequence shown here is derived from an EMBL/GenBank/DDBJ whole genome shotgun (WGS) entry which is preliminary data.</text>
</comment>
<accession>A0ABP7DPC9</accession>
<keyword evidence="1" id="KW-0732">Signal</keyword>
<protein>
    <submittedName>
        <fullName evidence="2">Uncharacterized protein</fullName>
    </submittedName>
</protein>
<feature type="chain" id="PRO_5045790202" evidence="1">
    <location>
        <begin position="29"/>
        <end position="49"/>
    </location>
</feature>
<evidence type="ECO:0000313" key="3">
    <source>
        <dbReference type="Proteomes" id="UP001501468"/>
    </source>
</evidence>
<evidence type="ECO:0000256" key="1">
    <source>
        <dbReference type="SAM" id="SignalP"/>
    </source>
</evidence>
<dbReference type="Proteomes" id="UP001501468">
    <property type="component" value="Unassembled WGS sequence"/>
</dbReference>
<reference evidence="3" key="1">
    <citation type="journal article" date="2019" name="Int. J. Syst. Evol. Microbiol.">
        <title>The Global Catalogue of Microorganisms (GCM) 10K type strain sequencing project: providing services to taxonomists for standard genome sequencing and annotation.</title>
        <authorList>
            <consortium name="The Broad Institute Genomics Platform"/>
            <consortium name="The Broad Institute Genome Sequencing Center for Infectious Disease"/>
            <person name="Wu L."/>
            <person name="Ma J."/>
        </authorList>
    </citation>
    <scope>NUCLEOTIDE SEQUENCE [LARGE SCALE GENOMIC DNA]</scope>
    <source>
        <strain evidence="3">JCM 17125</strain>
    </source>
</reference>
<name>A0ABP7DPC9_9MICO</name>
<keyword evidence="3" id="KW-1185">Reference proteome</keyword>
<evidence type="ECO:0000313" key="2">
    <source>
        <dbReference type="EMBL" id="GAA3707659.1"/>
    </source>
</evidence>
<gene>
    <name evidence="2" type="ORF">GCM10022399_25530</name>
</gene>
<organism evidence="2 3">
    <name type="scientific">Terrabacter ginsenosidimutans</name>
    <dbReference type="NCBI Taxonomy" id="490575"/>
    <lineage>
        <taxon>Bacteria</taxon>
        <taxon>Bacillati</taxon>
        <taxon>Actinomycetota</taxon>
        <taxon>Actinomycetes</taxon>
        <taxon>Micrococcales</taxon>
        <taxon>Intrasporangiaceae</taxon>
        <taxon>Terrabacter</taxon>
    </lineage>
</organism>
<dbReference type="RefSeq" id="WP_344946840.1">
    <property type="nucleotide sequence ID" value="NZ_BAABDC010000003.1"/>
</dbReference>